<sequence>MVVGYGPGEFLRWLHRRRGPVVSLGFGSSRYVYLLGAEANRFVFANDELFRMREAFAALVPVDGETSLIVSDGPDHRRRRRLVQPAMHHRQVDQYVRVMVDTADETIDRWRPGQVVDAYQEFRGAIRRSTMRALFGDRLARDADFLGRHLQALLDLVDRSPQLIGAHRALRSPLWRRAMRARQVVDGWVHEEIARVRTLGADSDDQVLALLVRGRDGDGGGLTDEEVRDQAITLIAAGYETTSGAMAWAVHALLTHPEVERRAVAELRSVLDGAPPGAEDLARLPYLRAVVSESLRLYPPAVVSVRYVAQDFEFAGVRVGAGSMLLYSPYVTHRSAAVYERPLEFRPQRWLPGSPEYRKVGPHEFAPFGGGPHRCVGSTMATTELTVMLARLLGRVQLDLVSRSVRPTGLAAMRPRRGLRVRVRSMT</sequence>
<dbReference type="SUPFAM" id="SSF48264">
    <property type="entry name" value="Cytochrome P450"/>
    <property type="match status" value="1"/>
</dbReference>
<dbReference type="PROSITE" id="PS00086">
    <property type="entry name" value="CYTOCHROME_P450"/>
    <property type="match status" value="1"/>
</dbReference>
<dbReference type="PANTHER" id="PTHR24305:SF166">
    <property type="entry name" value="CYTOCHROME P450 12A4, MITOCHONDRIAL-RELATED"/>
    <property type="match status" value="1"/>
</dbReference>
<keyword evidence="3 4" id="KW-0479">Metal-binding</keyword>
<dbReference type="GO" id="GO:0016705">
    <property type="term" value="F:oxidoreductase activity, acting on paired donors, with incorporation or reduction of molecular oxygen"/>
    <property type="evidence" value="ECO:0007669"/>
    <property type="project" value="InterPro"/>
</dbReference>
<dbReference type="PRINTS" id="PR00463">
    <property type="entry name" value="EP450I"/>
</dbReference>
<keyword evidence="4" id="KW-0560">Oxidoreductase</keyword>
<comment type="cofactor">
    <cofactor evidence="1 3">
        <name>heme</name>
        <dbReference type="ChEBI" id="CHEBI:30413"/>
    </cofactor>
</comment>
<dbReference type="PRINTS" id="PR00385">
    <property type="entry name" value="P450"/>
</dbReference>
<evidence type="ECO:0000313" key="6">
    <source>
        <dbReference type="Proteomes" id="UP000185596"/>
    </source>
</evidence>
<evidence type="ECO:0000256" key="3">
    <source>
        <dbReference type="PIRSR" id="PIRSR602401-1"/>
    </source>
</evidence>
<dbReference type="InterPro" id="IPR017972">
    <property type="entry name" value="Cyt_P450_CS"/>
</dbReference>
<dbReference type="STRING" id="1912961.BU204_04445"/>
<feature type="binding site" description="axial binding residue" evidence="3">
    <location>
        <position position="375"/>
    </location>
    <ligand>
        <name>heme</name>
        <dbReference type="ChEBI" id="CHEBI:30413"/>
    </ligand>
    <ligandPart>
        <name>Fe</name>
        <dbReference type="ChEBI" id="CHEBI:18248"/>
    </ligandPart>
</feature>
<accession>A0A1Q8CWN9</accession>
<dbReference type="PANTHER" id="PTHR24305">
    <property type="entry name" value="CYTOCHROME P450"/>
    <property type="match status" value="1"/>
</dbReference>
<dbReference type="AlphaFoldDB" id="A0A1Q8CWN9"/>
<dbReference type="OrthoDB" id="5290182at2"/>
<evidence type="ECO:0000313" key="5">
    <source>
        <dbReference type="EMBL" id="OLF18756.1"/>
    </source>
</evidence>
<keyword evidence="6" id="KW-1185">Reference proteome</keyword>
<comment type="similarity">
    <text evidence="2 4">Belongs to the cytochrome P450 family.</text>
</comment>
<keyword evidence="4" id="KW-0503">Monooxygenase</keyword>
<dbReference type="GO" id="GO:0004497">
    <property type="term" value="F:monooxygenase activity"/>
    <property type="evidence" value="ECO:0007669"/>
    <property type="project" value="UniProtKB-KW"/>
</dbReference>
<reference evidence="5 6" key="1">
    <citation type="submission" date="2016-12" db="EMBL/GenBank/DDBJ databases">
        <title>The draft genome sequence of Actinophytocola sp. 11-183.</title>
        <authorList>
            <person name="Wang W."/>
            <person name="Yuan L."/>
        </authorList>
    </citation>
    <scope>NUCLEOTIDE SEQUENCE [LARGE SCALE GENOMIC DNA]</scope>
    <source>
        <strain evidence="5 6">11-183</strain>
    </source>
</reference>
<dbReference type="EMBL" id="MSIE01000005">
    <property type="protein sequence ID" value="OLF18756.1"/>
    <property type="molecule type" value="Genomic_DNA"/>
</dbReference>
<gene>
    <name evidence="5" type="ORF">BU204_04445</name>
</gene>
<dbReference type="InterPro" id="IPR036396">
    <property type="entry name" value="Cyt_P450_sf"/>
</dbReference>
<dbReference type="RefSeq" id="WP_075124241.1">
    <property type="nucleotide sequence ID" value="NZ_MSIE01000005.1"/>
</dbReference>
<dbReference type="InterPro" id="IPR001128">
    <property type="entry name" value="Cyt_P450"/>
</dbReference>
<evidence type="ECO:0000256" key="2">
    <source>
        <dbReference type="ARBA" id="ARBA00010617"/>
    </source>
</evidence>
<name>A0A1Q8CWN9_9PSEU</name>
<dbReference type="InterPro" id="IPR002401">
    <property type="entry name" value="Cyt_P450_E_grp-I"/>
</dbReference>
<dbReference type="Gene3D" id="1.10.630.10">
    <property type="entry name" value="Cytochrome P450"/>
    <property type="match status" value="1"/>
</dbReference>
<organism evidence="5 6">
    <name type="scientific">Actinophytocola xanthii</name>
    <dbReference type="NCBI Taxonomy" id="1912961"/>
    <lineage>
        <taxon>Bacteria</taxon>
        <taxon>Bacillati</taxon>
        <taxon>Actinomycetota</taxon>
        <taxon>Actinomycetes</taxon>
        <taxon>Pseudonocardiales</taxon>
        <taxon>Pseudonocardiaceae</taxon>
    </lineage>
</organism>
<dbReference type="GO" id="GO:0020037">
    <property type="term" value="F:heme binding"/>
    <property type="evidence" value="ECO:0007669"/>
    <property type="project" value="InterPro"/>
</dbReference>
<evidence type="ECO:0000256" key="4">
    <source>
        <dbReference type="RuleBase" id="RU000461"/>
    </source>
</evidence>
<protein>
    <submittedName>
        <fullName evidence="5">Cytochrome P450</fullName>
    </submittedName>
</protein>
<comment type="caution">
    <text evidence="5">The sequence shown here is derived from an EMBL/GenBank/DDBJ whole genome shotgun (WGS) entry which is preliminary data.</text>
</comment>
<keyword evidence="3 4" id="KW-0349">Heme</keyword>
<dbReference type="GO" id="GO:0005506">
    <property type="term" value="F:iron ion binding"/>
    <property type="evidence" value="ECO:0007669"/>
    <property type="project" value="InterPro"/>
</dbReference>
<dbReference type="Pfam" id="PF00067">
    <property type="entry name" value="p450"/>
    <property type="match status" value="1"/>
</dbReference>
<evidence type="ECO:0000256" key="1">
    <source>
        <dbReference type="ARBA" id="ARBA00001971"/>
    </source>
</evidence>
<dbReference type="Proteomes" id="UP000185596">
    <property type="component" value="Unassembled WGS sequence"/>
</dbReference>
<dbReference type="InterPro" id="IPR050121">
    <property type="entry name" value="Cytochrome_P450_monoxygenase"/>
</dbReference>
<keyword evidence="3 4" id="KW-0408">Iron</keyword>
<proteinExistence type="inferred from homology"/>